<dbReference type="EMBL" id="CP030058">
    <property type="protein sequence ID" value="QOZ64365.1"/>
    <property type="molecule type" value="Genomic_DNA"/>
</dbReference>
<evidence type="ECO:0000313" key="5">
    <source>
        <dbReference type="Proteomes" id="UP000625079"/>
    </source>
</evidence>
<evidence type="ECO:0000313" key="4">
    <source>
        <dbReference type="Proteomes" id="UP000593880"/>
    </source>
</evidence>
<dbReference type="EMBL" id="BMHC01000020">
    <property type="protein sequence ID" value="GGI31291.1"/>
    <property type="molecule type" value="Genomic_DNA"/>
</dbReference>
<reference evidence="3 4" key="2">
    <citation type="submission" date="2018-06" db="EMBL/GenBank/DDBJ databases">
        <title>Comparative genomics of rhizobia nodulating Arachis hypogaea in China.</title>
        <authorList>
            <person name="Li Y."/>
        </authorList>
    </citation>
    <scope>NUCLEOTIDE SEQUENCE [LARGE SCALE GENOMIC DNA]</scope>
    <source>
        <strain evidence="3 4">CCBAU 51658</strain>
        <plasmid evidence="3 4">unnamed</plasmid>
    </source>
</reference>
<dbReference type="Proteomes" id="UP000593880">
    <property type="component" value="Plasmid unnamed"/>
</dbReference>
<reference evidence="2" key="3">
    <citation type="submission" date="2022-12" db="EMBL/GenBank/DDBJ databases">
        <authorList>
            <person name="Sun Q."/>
            <person name="Zhou Y."/>
        </authorList>
    </citation>
    <scope>NUCLEOTIDE SEQUENCE</scope>
    <source>
        <strain evidence="2">CGMCC 1.15034</strain>
    </source>
</reference>
<keyword evidence="3" id="KW-0614">Plasmid</keyword>
<evidence type="ECO:0000259" key="1">
    <source>
        <dbReference type="Pfam" id="PF14280"/>
    </source>
</evidence>
<dbReference type="InterPro" id="IPR025375">
    <property type="entry name" value="DUF4365"/>
</dbReference>
<sequence>MAFPSFIQSSFILEEAVSAERAKDSVRNLLLRVQGKATERERLQVETEETFEFACADADIEYWTKGTAPVLLIVVALKTRKAYCKSLKEWFADPERRKSRRSSSRRRTYQR</sequence>
<geneLocation type="plasmid" evidence="3 4">
    <name>unnamed</name>
</geneLocation>
<protein>
    <recommendedName>
        <fullName evidence="1">DUF4365 domain-containing protein</fullName>
    </recommendedName>
</protein>
<reference evidence="2" key="1">
    <citation type="journal article" date="2014" name="Int. J. Syst. Evol. Microbiol.">
        <title>Complete genome sequence of Corynebacterium casei LMG S-19264T (=DSM 44701T), isolated from a smear-ripened cheese.</title>
        <authorList>
            <consortium name="US DOE Joint Genome Institute (JGI-PGF)"/>
            <person name="Walter F."/>
            <person name="Albersmeier A."/>
            <person name="Kalinowski J."/>
            <person name="Ruckert C."/>
        </authorList>
    </citation>
    <scope>NUCLEOTIDE SEQUENCE</scope>
    <source>
        <strain evidence="2">CGMCC 1.15034</strain>
    </source>
</reference>
<accession>A0A410VHN2</accession>
<name>A0A410VHN2_9BRAD</name>
<dbReference type="Proteomes" id="UP000625079">
    <property type="component" value="Unassembled WGS sequence"/>
</dbReference>
<organism evidence="2 5">
    <name type="scientific">Bradyrhizobium guangdongense</name>
    <dbReference type="NCBI Taxonomy" id="1325090"/>
    <lineage>
        <taxon>Bacteria</taxon>
        <taxon>Pseudomonadati</taxon>
        <taxon>Pseudomonadota</taxon>
        <taxon>Alphaproteobacteria</taxon>
        <taxon>Hyphomicrobiales</taxon>
        <taxon>Nitrobacteraceae</taxon>
        <taxon>Bradyrhizobium</taxon>
    </lineage>
</organism>
<feature type="domain" description="DUF4365" evidence="1">
    <location>
        <begin position="21"/>
        <end position="99"/>
    </location>
</feature>
<proteinExistence type="predicted"/>
<evidence type="ECO:0000313" key="3">
    <source>
        <dbReference type="EMBL" id="QOZ64365.1"/>
    </source>
</evidence>
<dbReference type="OrthoDB" id="789223at2"/>
<gene>
    <name evidence="2" type="ORF">GCM10010987_63690</name>
    <name evidence="3" type="ORF">XH86_36950</name>
</gene>
<dbReference type="Pfam" id="PF14280">
    <property type="entry name" value="DUF4365"/>
    <property type="match status" value="1"/>
</dbReference>
<dbReference type="RefSeq" id="WP_128929778.1">
    <property type="nucleotide sequence ID" value="NZ_BMHC01000020.1"/>
</dbReference>
<evidence type="ECO:0000313" key="2">
    <source>
        <dbReference type="EMBL" id="GGI31291.1"/>
    </source>
</evidence>
<dbReference type="AlphaFoldDB" id="A0A410VHN2"/>
<keyword evidence="4" id="KW-1185">Reference proteome</keyword>